<feature type="domain" description="DUF6821" evidence="2">
    <location>
        <begin position="97"/>
        <end position="251"/>
    </location>
</feature>
<organism evidence="3 4">
    <name type="scientific">Ambrosia artemisiifolia</name>
    <name type="common">Common ragweed</name>
    <dbReference type="NCBI Taxonomy" id="4212"/>
    <lineage>
        <taxon>Eukaryota</taxon>
        <taxon>Viridiplantae</taxon>
        <taxon>Streptophyta</taxon>
        <taxon>Embryophyta</taxon>
        <taxon>Tracheophyta</taxon>
        <taxon>Spermatophyta</taxon>
        <taxon>Magnoliopsida</taxon>
        <taxon>eudicotyledons</taxon>
        <taxon>Gunneridae</taxon>
        <taxon>Pentapetalae</taxon>
        <taxon>asterids</taxon>
        <taxon>campanulids</taxon>
        <taxon>Asterales</taxon>
        <taxon>Asteraceae</taxon>
        <taxon>Asteroideae</taxon>
        <taxon>Heliantheae alliance</taxon>
        <taxon>Heliantheae</taxon>
        <taxon>Ambrosia</taxon>
    </lineage>
</organism>
<feature type="transmembrane region" description="Helical" evidence="1">
    <location>
        <begin position="172"/>
        <end position="195"/>
    </location>
</feature>
<dbReference type="Proteomes" id="UP001206925">
    <property type="component" value="Unassembled WGS sequence"/>
</dbReference>
<name>A0AAD5C7B8_AMBAR</name>
<comment type="caution">
    <text evidence="3">The sequence shown here is derived from an EMBL/GenBank/DDBJ whole genome shotgun (WGS) entry which is preliminary data.</text>
</comment>
<keyword evidence="1" id="KW-0812">Transmembrane</keyword>
<evidence type="ECO:0000259" key="2">
    <source>
        <dbReference type="Pfam" id="PF20705"/>
    </source>
</evidence>
<dbReference type="Pfam" id="PF20705">
    <property type="entry name" value="DUF6821"/>
    <property type="match status" value="1"/>
</dbReference>
<dbReference type="AlphaFoldDB" id="A0AAD5C7B8"/>
<evidence type="ECO:0000313" key="3">
    <source>
        <dbReference type="EMBL" id="KAI7735424.1"/>
    </source>
</evidence>
<dbReference type="InterPro" id="IPR049224">
    <property type="entry name" value="DUF6821"/>
</dbReference>
<evidence type="ECO:0000313" key="4">
    <source>
        <dbReference type="Proteomes" id="UP001206925"/>
    </source>
</evidence>
<keyword evidence="4" id="KW-1185">Reference proteome</keyword>
<evidence type="ECO:0000256" key="1">
    <source>
        <dbReference type="SAM" id="Phobius"/>
    </source>
</evidence>
<dbReference type="InterPro" id="IPR045883">
    <property type="entry name" value="At4g13530-like"/>
</dbReference>
<sequence>MDLDDEEWVNVPYDGLLEVHDDGDGKIFSRKYVTSPTKFYESNYFYTPNTYQDYVDDEPIFEKQLDHDEEVKEIIKRPILIEDKETSCESERGLDLNQDPIFHVFLNKENQFVEMKMDSRRLSSQEFNLSHVETEPFQHDDHEVNCSTPSKKIKKEVVGWKKSNQRASLWKWGLSGIGVFCSVGMTAATICIIICGSGKRHKLQNQKLRIQIYPENKRIKQVVQKANEAMSTMRGVPLVKAHITYGGHYESF</sequence>
<keyword evidence="1" id="KW-0472">Membrane</keyword>
<accession>A0AAD5C7B8</accession>
<keyword evidence="1" id="KW-1133">Transmembrane helix</keyword>
<gene>
    <name evidence="3" type="ORF">M8C21_033025</name>
</gene>
<proteinExistence type="predicted"/>
<dbReference type="EMBL" id="JAMZMK010009488">
    <property type="protein sequence ID" value="KAI7735424.1"/>
    <property type="molecule type" value="Genomic_DNA"/>
</dbReference>
<reference evidence="3" key="1">
    <citation type="submission" date="2022-06" db="EMBL/GenBank/DDBJ databases">
        <title>Uncovering the hologenomic basis of an extraordinary plant invasion.</title>
        <authorList>
            <person name="Bieker V.C."/>
            <person name="Martin M.D."/>
            <person name="Gilbert T."/>
            <person name="Hodgins K."/>
            <person name="Battlay P."/>
            <person name="Petersen B."/>
            <person name="Wilson J."/>
        </authorList>
    </citation>
    <scope>NUCLEOTIDE SEQUENCE</scope>
    <source>
        <strain evidence="3">AA19_3_7</strain>
        <tissue evidence="3">Leaf</tissue>
    </source>
</reference>
<dbReference type="PANTHER" id="PTHR33646">
    <property type="entry name" value="GB|AAF00631.1"/>
    <property type="match status" value="1"/>
</dbReference>
<protein>
    <recommendedName>
        <fullName evidence="2">DUF6821 domain-containing protein</fullName>
    </recommendedName>
</protein>
<dbReference type="PANTHER" id="PTHR33646:SF16">
    <property type="entry name" value="TRANSMEMBRANE PROTEIN"/>
    <property type="match status" value="1"/>
</dbReference>